<evidence type="ECO:0000256" key="2">
    <source>
        <dbReference type="RuleBase" id="RU003616"/>
    </source>
</evidence>
<keyword evidence="4" id="KW-0346">Stress response</keyword>
<accession>A0A081BQ54</accession>
<protein>
    <submittedName>
        <fullName evidence="4">Heat shock protein Hsp20</fullName>
    </submittedName>
</protein>
<evidence type="ECO:0000256" key="1">
    <source>
        <dbReference type="PROSITE-ProRule" id="PRU00285"/>
    </source>
</evidence>
<dbReference type="Pfam" id="PF00011">
    <property type="entry name" value="HSP20"/>
    <property type="match status" value="1"/>
</dbReference>
<keyword evidence="5" id="KW-1185">Reference proteome</keyword>
<dbReference type="Gene3D" id="2.60.40.790">
    <property type="match status" value="1"/>
</dbReference>
<organism evidence="4">
    <name type="scientific">Candidatus Moduliflexus flocculans</name>
    <dbReference type="NCBI Taxonomy" id="1499966"/>
    <lineage>
        <taxon>Bacteria</taxon>
        <taxon>Candidatus Moduliflexota</taxon>
        <taxon>Candidatus Moduliflexia</taxon>
        <taxon>Candidatus Moduliflexales</taxon>
        <taxon>Candidatus Moduliflexaceae</taxon>
    </lineage>
</organism>
<dbReference type="InterPro" id="IPR031107">
    <property type="entry name" value="Small_HSP"/>
</dbReference>
<dbReference type="EMBL" id="DF820458">
    <property type="protein sequence ID" value="GAK52520.1"/>
    <property type="molecule type" value="Genomic_DNA"/>
</dbReference>
<dbReference type="CDD" id="cd06464">
    <property type="entry name" value="ACD_sHsps-like"/>
    <property type="match status" value="1"/>
</dbReference>
<dbReference type="PROSITE" id="PS01031">
    <property type="entry name" value="SHSP"/>
    <property type="match status" value="1"/>
</dbReference>
<evidence type="ECO:0000313" key="4">
    <source>
        <dbReference type="EMBL" id="GAK52520.1"/>
    </source>
</evidence>
<dbReference type="InterPro" id="IPR008978">
    <property type="entry name" value="HSP20-like_chaperone"/>
</dbReference>
<dbReference type="Proteomes" id="UP000030700">
    <property type="component" value="Unassembled WGS sequence"/>
</dbReference>
<evidence type="ECO:0000259" key="3">
    <source>
        <dbReference type="PROSITE" id="PS01031"/>
    </source>
</evidence>
<proteinExistence type="inferred from homology"/>
<sequence length="120" mass="14101">MAQATARYYERPWMPRADIYETQDHVVLQLDLPGVKPEQVDIQCEKGTLTIKGERPFPNEDAHRTYYRVEHSYGPFERYFEIPRTLDVNKVEATYQDGVLTLRFAKAEEAKPKKIQIQIN</sequence>
<gene>
    <name evidence="4" type="ORF">U14_03771</name>
</gene>
<comment type="similarity">
    <text evidence="1 2">Belongs to the small heat shock protein (HSP20) family.</text>
</comment>
<name>A0A081BQ54_9BACT</name>
<dbReference type="InterPro" id="IPR002068">
    <property type="entry name" value="A-crystallin/Hsp20_dom"/>
</dbReference>
<dbReference type="SUPFAM" id="SSF49764">
    <property type="entry name" value="HSP20-like chaperones"/>
    <property type="match status" value="1"/>
</dbReference>
<evidence type="ECO:0000313" key="5">
    <source>
        <dbReference type="Proteomes" id="UP000030700"/>
    </source>
</evidence>
<reference evidence="4" key="1">
    <citation type="journal article" date="2015" name="PeerJ">
        <title>First genomic representation of candidate bacterial phylum KSB3 points to enhanced environmental sensing as a trigger of wastewater bulking.</title>
        <authorList>
            <person name="Sekiguchi Y."/>
            <person name="Ohashi A."/>
            <person name="Parks D.H."/>
            <person name="Yamauchi T."/>
            <person name="Tyson G.W."/>
            <person name="Hugenholtz P."/>
        </authorList>
    </citation>
    <scope>NUCLEOTIDE SEQUENCE [LARGE SCALE GENOMIC DNA]</scope>
</reference>
<dbReference type="HOGENOM" id="CLU_046737_9_3_0"/>
<dbReference type="STRING" id="1499966.U14_03771"/>
<feature type="domain" description="SHSP" evidence="3">
    <location>
        <begin position="8"/>
        <end position="120"/>
    </location>
</feature>
<dbReference type="PANTHER" id="PTHR11527">
    <property type="entry name" value="HEAT-SHOCK PROTEIN 20 FAMILY MEMBER"/>
    <property type="match status" value="1"/>
</dbReference>
<dbReference type="AlphaFoldDB" id="A0A081BQ54"/>